<evidence type="ECO:0000313" key="1">
    <source>
        <dbReference type="EMBL" id="PVH90236.1"/>
    </source>
</evidence>
<dbReference type="OrthoDB" id="5103340at2759"/>
<gene>
    <name evidence="1" type="ORF">DM02DRAFT_60328</name>
</gene>
<dbReference type="Proteomes" id="UP000244855">
    <property type="component" value="Unassembled WGS sequence"/>
</dbReference>
<dbReference type="InterPro" id="IPR027417">
    <property type="entry name" value="P-loop_NTPase"/>
</dbReference>
<evidence type="ECO:0000313" key="2">
    <source>
        <dbReference type="Proteomes" id="UP000244855"/>
    </source>
</evidence>
<dbReference type="SUPFAM" id="SSF52540">
    <property type="entry name" value="P-loop containing nucleoside triphosphate hydrolases"/>
    <property type="match status" value="1"/>
</dbReference>
<organism evidence="1 2">
    <name type="scientific">Periconia macrospinosa</name>
    <dbReference type="NCBI Taxonomy" id="97972"/>
    <lineage>
        <taxon>Eukaryota</taxon>
        <taxon>Fungi</taxon>
        <taxon>Dikarya</taxon>
        <taxon>Ascomycota</taxon>
        <taxon>Pezizomycotina</taxon>
        <taxon>Dothideomycetes</taxon>
        <taxon>Pleosporomycetidae</taxon>
        <taxon>Pleosporales</taxon>
        <taxon>Massarineae</taxon>
        <taxon>Periconiaceae</taxon>
        <taxon>Periconia</taxon>
    </lineage>
</organism>
<proteinExistence type="predicted"/>
<reference evidence="1 2" key="1">
    <citation type="journal article" date="2018" name="Sci. Rep.">
        <title>Comparative genomics provides insights into the lifestyle and reveals functional heterogeneity of dark septate endophytic fungi.</title>
        <authorList>
            <person name="Knapp D.G."/>
            <person name="Nemeth J.B."/>
            <person name="Barry K."/>
            <person name="Hainaut M."/>
            <person name="Henrissat B."/>
            <person name="Johnson J."/>
            <person name="Kuo A."/>
            <person name="Lim J.H.P."/>
            <person name="Lipzen A."/>
            <person name="Nolan M."/>
            <person name="Ohm R.A."/>
            <person name="Tamas L."/>
            <person name="Grigoriev I.V."/>
            <person name="Spatafora J.W."/>
            <person name="Nagy L.G."/>
            <person name="Kovacs G.M."/>
        </authorList>
    </citation>
    <scope>NUCLEOTIDE SEQUENCE [LARGE SCALE GENOMIC DNA]</scope>
    <source>
        <strain evidence="1 2">DSE2036</strain>
    </source>
</reference>
<name>A0A2V1CWY6_9PLEO</name>
<accession>A0A2V1CWY6</accession>
<dbReference type="AlphaFoldDB" id="A0A2V1CWY6"/>
<protein>
    <submittedName>
        <fullName evidence="1">Uncharacterized protein</fullName>
    </submittedName>
</protein>
<dbReference type="EMBL" id="KZ806519">
    <property type="protein sequence ID" value="PVH90236.1"/>
    <property type="molecule type" value="Genomic_DNA"/>
</dbReference>
<keyword evidence="2" id="KW-1185">Reference proteome</keyword>
<sequence length="260" mass="28748">METCDHSADLAAPTMSLLAVQCSLLARLNVATYFPLIYGDDSSVPVPAIFMFVPGMPVVANRNTYPGLKLVNGSTYRALDAVLDKAYPGYRISGDTTLHFGPPAGIVLAAESAKYFNFVGMPPGTILLTPLSSKMECVRRRPWQRHDVTRRGLPCMATFACTDYKVQGRTLERVALELRGTRTVQVRGQAVPSQYDPYSLYVQLSRSTSLHGIMLLSKVRERDIIGNTVPENMVAAERRLEELSEATIREAEAWDWSSSN</sequence>